<evidence type="ECO:0000313" key="2">
    <source>
        <dbReference type="EMBL" id="SDS48119.1"/>
    </source>
</evidence>
<organism evidence="2 3">
    <name type="scientific">Halopseudomonas litoralis</name>
    <dbReference type="NCBI Taxonomy" id="797277"/>
    <lineage>
        <taxon>Bacteria</taxon>
        <taxon>Pseudomonadati</taxon>
        <taxon>Pseudomonadota</taxon>
        <taxon>Gammaproteobacteria</taxon>
        <taxon>Pseudomonadales</taxon>
        <taxon>Pseudomonadaceae</taxon>
        <taxon>Halopseudomonas</taxon>
    </lineage>
</organism>
<dbReference type="Proteomes" id="UP000243426">
    <property type="component" value="Chromosome I"/>
</dbReference>
<keyword evidence="3" id="KW-1185">Reference proteome</keyword>
<reference evidence="3" key="1">
    <citation type="submission" date="2016-10" db="EMBL/GenBank/DDBJ databases">
        <authorList>
            <person name="Varghese N."/>
            <person name="Submissions S."/>
        </authorList>
    </citation>
    <scope>NUCLEOTIDE SEQUENCE [LARGE SCALE GENOMIC DNA]</scope>
    <source>
        <strain evidence="3">2SM5</strain>
    </source>
</reference>
<sequence>MTTNKPHDPALRAAIIAEIGRGKAEGRERWAEHGEDALSWHDKTFAYCTWWFKFKIPRATKVIRQELERMERDGLVTADRSQSNNTKWRLEHDNQ</sequence>
<dbReference type="RefSeq" id="WP_090273206.1">
    <property type="nucleotide sequence ID" value="NZ_LT629748.1"/>
</dbReference>
<dbReference type="STRING" id="797277.SAMN05216198_2048"/>
<gene>
    <name evidence="2" type="ORF">SAMN05216198_2048</name>
</gene>
<name>A0A1H1SL71_9GAMM</name>
<feature type="region of interest" description="Disordered" evidence="1">
    <location>
        <begin position="76"/>
        <end position="95"/>
    </location>
</feature>
<dbReference type="OrthoDB" id="7011894at2"/>
<evidence type="ECO:0000256" key="1">
    <source>
        <dbReference type="SAM" id="MobiDB-lite"/>
    </source>
</evidence>
<accession>A0A1H1SL71</accession>
<dbReference type="EMBL" id="LT629748">
    <property type="protein sequence ID" value="SDS48119.1"/>
    <property type="molecule type" value="Genomic_DNA"/>
</dbReference>
<evidence type="ECO:0000313" key="3">
    <source>
        <dbReference type="Proteomes" id="UP000243426"/>
    </source>
</evidence>
<proteinExistence type="predicted"/>
<dbReference type="AlphaFoldDB" id="A0A1H1SL71"/>
<protein>
    <submittedName>
        <fullName evidence="2">Uncharacterized protein</fullName>
    </submittedName>
</protein>